<dbReference type="Proteomes" id="UP000037395">
    <property type="component" value="Unassembled WGS sequence"/>
</dbReference>
<name>A0A1E7N809_KITAU</name>
<comment type="caution">
    <text evidence="2">The sequence shown here is derived from an EMBL/GenBank/DDBJ whole genome shotgun (WGS) entry which is preliminary data.</text>
</comment>
<evidence type="ECO:0000313" key="3">
    <source>
        <dbReference type="Proteomes" id="UP000037395"/>
    </source>
</evidence>
<reference evidence="2 3" key="2">
    <citation type="submission" date="2014-07" db="EMBL/GenBank/DDBJ databases">
        <authorList>
            <person name="Zhang J.E."/>
            <person name="Yang H."/>
            <person name="Guo J."/>
            <person name="Deng Z."/>
            <person name="Luo H."/>
            <person name="Luo M."/>
            <person name="Zhao B."/>
        </authorList>
    </citation>
    <scope>NUCLEOTIDE SEQUENCE [LARGE SCALE GENOMIC DNA]</scope>
    <source>
        <strain evidence="2">ATCC 10762</strain>
        <strain evidence="3">ATCC 10762 / DSM 40127 / CCM 3239 / JCM 4008 / LMG 5968 / NBRC 12843 / NCIMB 8234 / A-377</strain>
    </source>
</reference>
<keyword evidence="3" id="KW-1185">Reference proteome</keyword>
<reference evidence="3" key="3">
    <citation type="submission" date="2016-08" db="EMBL/GenBank/DDBJ databases">
        <title>Sequencing, assembly and comparative genomics of S. aureofaciens ATCC 10762.</title>
        <authorList>
            <person name="Gradnigo J.S."/>
            <person name="Johnson N."/>
            <person name="Somerville G.A."/>
        </authorList>
    </citation>
    <scope>NUCLEOTIDE SEQUENCE [LARGE SCALE GENOMIC DNA]</scope>
    <source>
        <strain evidence="3">ATCC 10762 / DSM 40127 / CCM 3239 / JCM 4008 / LMG 5968 / NBRC 12843 / NCIMB 8234 / A-377</strain>
    </source>
</reference>
<evidence type="ECO:0000313" key="1">
    <source>
        <dbReference type="EMBL" id="GGU70056.1"/>
    </source>
</evidence>
<dbReference type="KEGG" id="kau:B6264_29360"/>
<dbReference type="Proteomes" id="UP000610124">
    <property type="component" value="Unassembled WGS sequence"/>
</dbReference>
<accession>A0A1E7N809</accession>
<dbReference type="EMBL" id="BMUB01000004">
    <property type="protein sequence ID" value="GGU70056.1"/>
    <property type="molecule type" value="Genomic_DNA"/>
</dbReference>
<reference evidence="1" key="5">
    <citation type="submission" date="2020-09" db="EMBL/GenBank/DDBJ databases">
        <authorList>
            <person name="Sun Q."/>
            <person name="Ohkuma M."/>
        </authorList>
    </citation>
    <scope>NUCLEOTIDE SEQUENCE</scope>
    <source>
        <strain evidence="1">JCM 4434</strain>
    </source>
</reference>
<dbReference type="GeneID" id="97485323"/>
<sequence>MERIPDEDQLDGLRPLLESGEAVLGYEPDGPAGPGQGFADRCWVLHTLRVDGRPVRWAEALAGSGRRLADWPFTLSYLVFRDPVALVGEVELPRIGEPDRDCLVRLVEVLARHSADGQATDCRFASAAIEDLLRPVTAHRGRLDEAVAHYDAWPEGRQFPAHWWPSDGSWFVLTNWDLSAPATVRKVL</sequence>
<accession>A0A8H9HJR4</accession>
<dbReference type="RefSeq" id="WP_030553009.1">
    <property type="nucleotide sequence ID" value="NZ_BMUB01000004.1"/>
</dbReference>
<reference evidence="2" key="4">
    <citation type="submission" date="2016-08" db="EMBL/GenBank/DDBJ databases">
        <title>Sequencing, Assembly and Comparative Genomics of S. aureofaciens ATCC 10762.</title>
        <authorList>
            <person name="Gradnigo J.S."/>
            <person name="Johnson N."/>
            <person name="Somerville G.A."/>
        </authorList>
    </citation>
    <scope>NUCLEOTIDE SEQUENCE [LARGE SCALE GENOMIC DNA]</scope>
    <source>
        <strain evidence="2">ATCC 10762</strain>
    </source>
</reference>
<dbReference type="OrthoDB" id="2426596at2"/>
<evidence type="ECO:0000313" key="2">
    <source>
        <dbReference type="EMBL" id="OEV36784.1"/>
    </source>
</evidence>
<organism evidence="2 3">
    <name type="scientific">Kitasatospora aureofaciens</name>
    <name type="common">Streptomyces aureofaciens</name>
    <dbReference type="NCBI Taxonomy" id="1894"/>
    <lineage>
        <taxon>Bacteria</taxon>
        <taxon>Bacillati</taxon>
        <taxon>Actinomycetota</taxon>
        <taxon>Actinomycetes</taxon>
        <taxon>Kitasatosporales</taxon>
        <taxon>Streptomycetaceae</taxon>
        <taxon>Kitasatospora</taxon>
    </lineage>
</organism>
<evidence type="ECO:0000313" key="4">
    <source>
        <dbReference type="Proteomes" id="UP000610124"/>
    </source>
</evidence>
<proteinExistence type="predicted"/>
<protein>
    <submittedName>
        <fullName evidence="2">Uncharacterized protein</fullName>
    </submittedName>
</protein>
<dbReference type="AlphaFoldDB" id="A0A1E7N809"/>
<gene>
    <name evidence="1" type="ORF">GCM10010502_21910</name>
    <name evidence="2" type="ORF">HS99_0027650</name>
</gene>
<dbReference type="EMBL" id="JPRF03000023">
    <property type="protein sequence ID" value="OEV36784.1"/>
    <property type="molecule type" value="Genomic_DNA"/>
</dbReference>
<reference evidence="1 4" key="1">
    <citation type="journal article" date="2014" name="Int. J. Syst. Evol. Microbiol.">
        <title>Complete genome sequence of Corynebacterium casei LMG S-19264T (=DSM 44701T), isolated from a smear-ripened cheese.</title>
        <authorList>
            <consortium name="US DOE Joint Genome Institute (JGI-PGF)"/>
            <person name="Walter F."/>
            <person name="Albersmeier A."/>
            <person name="Kalinowski J."/>
            <person name="Ruckert C."/>
        </authorList>
    </citation>
    <scope>NUCLEOTIDE SEQUENCE [LARGE SCALE GENOMIC DNA]</scope>
    <source>
        <strain evidence="1 4">JCM 4434</strain>
    </source>
</reference>